<keyword evidence="4" id="KW-0378">Hydrolase</keyword>
<evidence type="ECO:0000256" key="5">
    <source>
        <dbReference type="ARBA" id="ARBA00023004"/>
    </source>
</evidence>
<evidence type="ECO:0000256" key="2">
    <source>
        <dbReference type="ARBA" id="ARBA00022723"/>
    </source>
</evidence>
<dbReference type="AlphaFoldDB" id="A0A347SQI5"/>
<evidence type="ECO:0000256" key="1">
    <source>
        <dbReference type="ARBA" id="ARBA00012506"/>
    </source>
</evidence>
<keyword evidence="2" id="KW-0479">Metal-binding</keyword>
<dbReference type="EC" id="3.6.1.41" evidence="1"/>
<proteinExistence type="predicted"/>
<evidence type="ECO:0000313" key="7">
    <source>
        <dbReference type="EMBL" id="RHW49592.1"/>
    </source>
</evidence>
<dbReference type="KEGG" id="lbm:DS830_01910"/>
<dbReference type="GO" id="GO:0000166">
    <property type="term" value="F:nucleotide binding"/>
    <property type="evidence" value="ECO:0007669"/>
    <property type="project" value="UniProtKB-KW"/>
</dbReference>
<accession>A0A347SQI5</accession>
<dbReference type="RefSeq" id="WP_118901109.1">
    <property type="nucleotide sequence ID" value="NZ_CP031513.1"/>
</dbReference>
<sequence length="193" mass="22306">MSHTNSAFDFAELNQQVRAQLSDYRYQHCVRTSERAVQLAKLNNCNLDKAQIAGLVHDYAKERSDADFIAMIKQEKLDANLLNYGNAIWHGVVGAYFIKYELGIYDEDILNAVRRHTTGDIKMTTLDKIVFMADYTEPGRDFPEATEARQITDQDLDAGVRYQLEHTLEHLLQKRSQIYPLTIESYNEWVVNK</sequence>
<gene>
    <name evidence="7" type="ORF">DS831_05340</name>
</gene>
<dbReference type="PROSITE" id="PS51831">
    <property type="entry name" value="HD"/>
    <property type="match status" value="1"/>
</dbReference>
<dbReference type="PANTHER" id="PTHR35795:SF1">
    <property type="entry name" value="BIS(5'-NUCLEOSYL)-TETRAPHOSPHATASE, SYMMETRICAL"/>
    <property type="match status" value="1"/>
</dbReference>
<evidence type="ECO:0000256" key="4">
    <source>
        <dbReference type="ARBA" id="ARBA00022801"/>
    </source>
</evidence>
<evidence type="ECO:0000313" key="8">
    <source>
        <dbReference type="Proteomes" id="UP000284109"/>
    </source>
</evidence>
<dbReference type="InterPro" id="IPR005249">
    <property type="entry name" value="YqeK"/>
</dbReference>
<organism evidence="7 8">
    <name type="scientific">Bombilactobacillus bombi</name>
    <dbReference type="NCBI Taxonomy" id="1303590"/>
    <lineage>
        <taxon>Bacteria</taxon>
        <taxon>Bacillati</taxon>
        <taxon>Bacillota</taxon>
        <taxon>Bacilli</taxon>
        <taxon>Lactobacillales</taxon>
        <taxon>Lactobacillaceae</taxon>
        <taxon>Bombilactobacillus</taxon>
    </lineage>
</organism>
<comment type="caution">
    <text evidence="7">The sequence shown here is derived from an EMBL/GenBank/DDBJ whole genome shotgun (WGS) entry which is preliminary data.</text>
</comment>
<evidence type="ECO:0000256" key="3">
    <source>
        <dbReference type="ARBA" id="ARBA00022741"/>
    </source>
</evidence>
<dbReference type="OrthoDB" id="9782134at2"/>
<comment type="catalytic activity">
    <reaction evidence="6">
        <text>P(1),P(4)-bis(5'-adenosyl) tetraphosphate + H2O = 2 ADP + 2 H(+)</text>
        <dbReference type="Rhea" id="RHEA:24252"/>
        <dbReference type="ChEBI" id="CHEBI:15377"/>
        <dbReference type="ChEBI" id="CHEBI:15378"/>
        <dbReference type="ChEBI" id="CHEBI:58141"/>
        <dbReference type="ChEBI" id="CHEBI:456216"/>
        <dbReference type="EC" id="3.6.1.41"/>
    </reaction>
</comment>
<dbReference type="Pfam" id="PF01966">
    <property type="entry name" value="HD"/>
    <property type="match status" value="1"/>
</dbReference>
<dbReference type="Proteomes" id="UP000284109">
    <property type="component" value="Unassembled WGS sequence"/>
</dbReference>
<dbReference type="InterPro" id="IPR051094">
    <property type="entry name" value="Diverse_Catalytic_Enzymes"/>
</dbReference>
<dbReference type="SUPFAM" id="SSF109604">
    <property type="entry name" value="HD-domain/PDEase-like"/>
    <property type="match status" value="1"/>
</dbReference>
<dbReference type="EMBL" id="QOCR01000004">
    <property type="protein sequence ID" value="RHW49592.1"/>
    <property type="molecule type" value="Genomic_DNA"/>
</dbReference>
<dbReference type="PANTHER" id="PTHR35795">
    <property type="entry name" value="SLR1885 PROTEIN"/>
    <property type="match status" value="1"/>
</dbReference>
<dbReference type="InterPro" id="IPR003607">
    <property type="entry name" value="HD/PDEase_dom"/>
</dbReference>
<name>A0A347SQI5_9LACO</name>
<keyword evidence="3" id="KW-0547">Nucleotide-binding</keyword>
<keyword evidence="5" id="KW-0408">Iron</keyword>
<dbReference type="CDD" id="cd00077">
    <property type="entry name" value="HDc"/>
    <property type="match status" value="1"/>
</dbReference>
<reference evidence="7 8" key="1">
    <citation type="submission" date="2018-07" db="EMBL/GenBank/DDBJ databases">
        <title>Genome sequences of six Lactobacillus spp. isolated from bumble bee guts.</title>
        <authorList>
            <person name="Motta E.V.S."/>
            <person name="Moran N.A."/>
        </authorList>
    </citation>
    <scope>NUCLEOTIDE SEQUENCE [LARGE SCALE GENOMIC DNA]</scope>
    <source>
        <strain evidence="7 8">BI-1.1</strain>
    </source>
</reference>
<dbReference type="InterPro" id="IPR006674">
    <property type="entry name" value="HD_domain"/>
</dbReference>
<protein>
    <recommendedName>
        <fullName evidence="1">bis(5'-nucleosyl)-tetraphosphatase (symmetrical)</fullName>
        <ecNumber evidence="1">3.6.1.41</ecNumber>
    </recommendedName>
</protein>
<dbReference type="Gene3D" id="1.10.3210.10">
    <property type="entry name" value="Hypothetical protein af1432"/>
    <property type="match status" value="1"/>
</dbReference>
<keyword evidence="8" id="KW-1185">Reference proteome</keyword>
<evidence type="ECO:0000256" key="6">
    <source>
        <dbReference type="ARBA" id="ARBA00049417"/>
    </source>
</evidence>
<dbReference type="GO" id="GO:0008803">
    <property type="term" value="F:bis(5'-nucleosyl)-tetraphosphatase (symmetrical) activity"/>
    <property type="evidence" value="ECO:0007669"/>
    <property type="project" value="UniProtKB-EC"/>
</dbReference>
<dbReference type="GO" id="GO:0046872">
    <property type="term" value="F:metal ion binding"/>
    <property type="evidence" value="ECO:0007669"/>
    <property type="project" value="UniProtKB-KW"/>
</dbReference>
<dbReference type="SMART" id="SM00471">
    <property type="entry name" value="HDc"/>
    <property type="match status" value="1"/>
</dbReference>
<dbReference type="NCBIfam" id="TIGR00488">
    <property type="entry name" value="bis(5'-nucleosyl)-tetraphosphatase (symmetrical) YqeK"/>
    <property type="match status" value="1"/>
</dbReference>